<dbReference type="PANTHER" id="PTHR43434:SF25">
    <property type="entry name" value="PHOSPHOGLYCOLATE PHOSPHATASE"/>
    <property type="match status" value="1"/>
</dbReference>
<comment type="caution">
    <text evidence="1">The sequence shown here is derived from an EMBL/GenBank/DDBJ whole genome shotgun (WGS) entry which is preliminary data.</text>
</comment>
<protein>
    <submittedName>
        <fullName evidence="1">Phosphoglycolate phosphatase</fullName>
    </submittedName>
</protein>
<dbReference type="InterPro" id="IPR041492">
    <property type="entry name" value="HAD_2"/>
</dbReference>
<keyword evidence="2" id="KW-1185">Reference proteome</keyword>
<organism evidence="1 2">
    <name type="scientific">Vallitalea longa</name>
    <dbReference type="NCBI Taxonomy" id="2936439"/>
    <lineage>
        <taxon>Bacteria</taxon>
        <taxon>Bacillati</taxon>
        <taxon>Bacillota</taxon>
        <taxon>Clostridia</taxon>
        <taxon>Lachnospirales</taxon>
        <taxon>Vallitaleaceae</taxon>
        <taxon>Vallitalea</taxon>
    </lineage>
</organism>
<sequence length="205" mass="24367">MYKHIIWDFDGTLFDTYPVMAKAFKKELEQEGIEESMDEILRYMKVSISHTIQHYKEIYDIDDEFIQRYTKQRRITEMELCKPFDGIEEICRYINTTDRNNYLYTHRGESALKFLEKYHMYEYFTDFITSQNGFLRKPSPDAINYLIDKYDIMHDEAIMIGDRDLDILSAKNAGIHTCFLTDGDGTDSIADYTVNNIEKLYSIIE</sequence>
<dbReference type="NCBIfam" id="TIGR01549">
    <property type="entry name" value="HAD-SF-IA-v1"/>
    <property type="match status" value="1"/>
</dbReference>
<dbReference type="GO" id="GO:0005829">
    <property type="term" value="C:cytosol"/>
    <property type="evidence" value="ECO:0007669"/>
    <property type="project" value="TreeGrafter"/>
</dbReference>
<name>A0A9W5Y9C0_9FIRM</name>
<dbReference type="GO" id="GO:0008967">
    <property type="term" value="F:phosphoglycolate phosphatase activity"/>
    <property type="evidence" value="ECO:0007669"/>
    <property type="project" value="TreeGrafter"/>
</dbReference>
<dbReference type="RefSeq" id="WP_281815232.1">
    <property type="nucleotide sequence ID" value="NZ_BRLB01000005.1"/>
</dbReference>
<dbReference type="SFLD" id="SFLDS00003">
    <property type="entry name" value="Haloacid_Dehalogenase"/>
    <property type="match status" value="1"/>
</dbReference>
<dbReference type="InterPro" id="IPR036412">
    <property type="entry name" value="HAD-like_sf"/>
</dbReference>
<dbReference type="AlphaFoldDB" id="A0A9W5Y9C0"/>
<dbReference type="SUPFAM" id="SSF56784">
    <property type="entry name" value="HAD-like"/>
    <property type="match status" value="1"/>
</dbReference>
<dbReference type="InterPro" id="IPR006439">
    <property type="entry name" value="HAD-SF_hydro_IA"/>
</dbReference>
<dbReference type="SFLD" id="SFLDG01129">
    <property type="entry name" value="C1.5:_HAD__Beta-PGM__Phosphata"/>
    <property type="match status" value="1"/>
</dbReference>
<dbReference type="EMBL" id="BRLB01000005">
    <property type="protein sequence ID" value="GKX29650.1"/>
    <property type="molecule type" value="Genomic_DNA"/>
</dbReference>
<reference evidence="1" key="1">
    <citation type="submission" date="2022-06" db="EMBL/GenBank/DDBJ databases">
        <title>Vallitalea longa sp. nov., an anaerobic bacterium isolated from marine sediment.</title>
        <authorList>
            <person name="Hirano S."/>
            <person name="Terahara T."/>
            <person name="Mori K."/>
            <person name="Hamada M."/>
            <person name="Matsumoto R."/>
            <person name="Kobayashi T."/>
        </authorList>
    </citation>
    <scope>NUCLEOTIDE SEQUENCE</scope>
    <source>
        <strain evidence="1">SH18-1</strain>
    </source>
</reference>
<dbReference type="Pfam" id="PF13419">
    <property type="entry name" value="HAD_2"/>
    <property type="match status" value="1"/>
</dbReference>
<evidence type="ECO:0000313" key="2">
    <source>
        <dbReference type="Proteomes" id="UP001144256"/>
    </source>
</evidence>
<gene>
    <name evidence="1" type="ORF">SH1V18_21300</name>
</gene>
<dbReference type="InterPro" id="IPR023214">
    <property type="entry name" value="HAD_sf"/>
</dbReference>
<dbReference type="InterPro" id="IPR050155">
    <property type="entry name" value="HAD-like_hydrolase_sf"/>
</dbReference>
<dbReference type="PANTHER" id="PTHR43434">
    <property type="entry name" value="PHOSPHOGLYCOLATE PHOSPHATASE"/>
    <property type="match status" value="1"/>
</dbReference>
<dbReference type="InterPro" id="IPR023198">
    <property type="entry name" value="PGP-like_dom2"/>
</dbReference>
<accession>A0A9W5Y9C0</accession>
<evidence type="ECO:0000313" key="1">
    <source>
        <dbReference type="EMBL" id="GKX29650.1"/>
    </source>
</evidence>
<dbReference type="Gene3D" id="1.10.150.240">
    <property type="entry name" value="Putative phosphatase, domain 2"/>
    <property type="match status" value="1"/>
</dbReference>
<dbReference type="Gene3D" id="3.40.50.1000">
    <property type="entry name" value="HAD superfamily/HAD-like"/>
    <property type="match status" value="1"/>
</dbReference>
<dbReference type="Proteomes" id="UP001144256">
    <property type="component" value="Unassembled WGS sequence"/>
</dbReference>
<proteinExistence type="predicted"/>
<dbReference type="GO" id="GO:0006281">
    <property type="term" value="P:DNA repair"/>
    <property type="evidence" value="ECO:0007669"/>
    <property type="project" value="TreeGrafter"/>
</dbReference>
<dbReference type="SFLD" id="SFLDG01135">
    <property type="entry name" value="C1.5.6:_HAD__Beta-PGM__Phospha"/>
    <property type="match status" value="1"/>
</dbReference>